<sequence length="31" mass="3485">MIDYKIGLLLFFDALFKRDGLSILVRGDVVG</sequence>
<dbReference type="AlphaFoldDB" id="A0A3B0ZM40"/>
<evidence type="ECO:0000313" key="1">
    <source>
        <dbReference type="EMBL" id="VAW88397.1"/>
    </source>
</evidence>
<dbReference type="EMBL" id="UOFQ01000095">
    <property type="protein sequence ID" value="VAW88397.1"/>
    <property type="molecule type" value="Genomic_DNA"/>
</dbReference>
<gene>
    <name evidence="1" type="ORF">MNBD_GAMMA17-86</name>
</gene>
<proteinExistence type="predicted"/>
<protein>
    <submittedName>
        <fullName evidence="1">Uncharacterized protein</fullName>
    </submittedName>
</protein>
<name>A0A3B0ZM40_9ZZZZ</name>
<accession>A0A3B0ZM40</accession>
<organism evidence="1">
    <name type="scientific">hydrothermal vent metagenome</name>
    <dbReference type="NCBI Taxonomy" id="652676"/>
    <lineage>
        <taxon>unclassified sequences</taxon>
        <taxon>metagenomes</taxon>
        <taxon>ecological metagenomes</taxon>
    </lineage>
</organism>
<reference evidence="1" key="1">
    <citation type="submission" date="2018-06" db="EMBL/GenBank/DDBJ databases">
        <authorList>
            <person name="Zhirakovskaya E."/>
        </authorList>
    </citation>
    <scope>NUCLEOTIDE SEQUENCE</scope>
</reference>